<keyword evidence="3" id="KW-1185">Reference proteome</keyword>
<gene>
    <name evidence="2" type="ORF">V6N11_054021</name>
</gene>
<dbReference type="EMBL" id="JBBPBN010000017">
    <property type="protein sequence ID" value="KAK9019503.1"/>
    <property type="molecule type" value="Genomic_DNA"/>
</dbReference>
<evidence type="ECO:0000256" key="1">
    <source>
        <dbReference type="SAM" id="SignalP"/>
    </source>
</evidence>
<proteinExistence type="predicted"/>
<keyword evidence="1" id="KW-0732">Signal</keyword>
<sequence length="66" mass="7145">MQGKTYCFLVVAMAVLLLSAVVAHGRLPMATDGLTRNCLNDGQPCEYDRDCCWNLCASVGGRYVCA</sequence>
<feature type="chain" id="PRO_5047012324" evidence="1">
    <location>
        <begin position="26"/>
        <end position="66"/>
    </location>
</feature>
<name>A0ABR2S2M0_9ROSI</name>
<evidence type="ECO:0000313" key="2">
    <source>
        <dbReference type="EMBL" id="KAK9019503.1"/>
    </source>
</evidence>
<evidence type="ECO:0000313" key="3">
    <source>
        <dbReference type="Proteomes" id="UP001396334"/>
    </source>
</evidence>
<reference evidence="2 3" key="1">
    <citation type="journal article" date="2024" name="G3 (Bethesda)">
        <title>Genome assembly of Hibiscus sabdariffa L. provides insights into metabolisms of medicinal natural products.</title>
        <authorList>
            <person name="Kim T."/>
        </authorList>
    </citation>
    <scope>NUCLEOTIDE SEQUENCE [LARGE SCALE GENOMIC DNA]</scope>
    <source>
        <strain evidence="2">TK-2024</strain>
        <tissue evidence="2">Old leaves</tissue>
    </source>
</reference>
<accession>A0ABR2S2M0</accession>
<protein>
    <submittedName>
        <fullName evidence="2">Uncharacterized protein</fullName>
    </submittedName>
</protein>
<dbReference type="Proteomes" id="UP001396334">
    <property type="component" value="Unassembled WGS sequence"/>
</dbReference>
<comment type="caution">
    <text evidence="2">The sequence shown here is derived from an EMBL/GenBank/DDBJ whole genome shotgun (WGS) entry which is preliminary data.</text>
</comment>
<organism evidence="2 3">
    <name type="scientific">Hibiscus sabdariffa</name>
    <name type="common">roselle</name>
    <dbReference type="NCBI Taxonomy" id="183260"/>
    <lineage>
        <taxon>Eukaryota</taxon>
        <taxon>Viridiplantae</taxon>
        <taxon>Streptophyta</taxon>
        <taxon>Embryophyta</taxon>
        <taxon>Tracheophyta</taxon>
        <taxon>Spermatophyta</taxon>
        <taxon>Magnoliopsida</taxon>
        <taxon>eudicotyledons</taxon>
        <taxon>Gunneridae</taxon>
        <taxon>Pentapetalae</taxon>
        <taxon>rosids</taxon>
        <taxon>malvids</taxon>
        <taxon>Malvales</taxon>
        <taxon>Malvaceae</taxon>
        <taxon>Malvoideae</taxon>
        <taxon>Hibiscus</taxon>
    </lineage>
</organism>
<feature type="signal peptide" evidence="1">
    <location>
        <begin position="1"/>
        <end position="25"/>
    </location>
</feature>